<name>A0ABD1FR49_SALDI</name>
<reference evidence="3 4" key="1">
    <citation type="submission" date="2024-06" db="EMBL/GenBank/DDBJ databases">
        <title>A chromosome level genome sequence of Diviner's sage (Salvia divinorum).</title>
        <authorList>
            <person name="Ford S.A."/>
            <person name="Ro D.-K."/>
            <person name="Ness R.W."/>
            <person name="Phillips M.A."/>
        </authorList>
    </citation>
    <scope>NUCLEOTIDE SEQUENCE [LARGE SCALE GENOMIC DNA]</scope>
    <source>
        <strain evidence="3">SAF-2024a</strain>
        <tissue evidence="3">Leaf</tissue>
    </source>
</reference>
<proteinExistence type="predicted"/>
<sequence>MAKEIFSVPASTVAVESAFSVGACVLDERRSTSLSSPKSHRRCSAAAAKVATQQESPLFCRRRGRAAVTGPAVAVRPLPLLRSRDPPPRSDSPAGFPLDPQYRERKT</sequence>
<dbReference type="Proteomes" id="UP001567538">
    <property type="component" value="Unassembled WGS sequence"/>
</dbReference>
<accession>A0ABD1FR49</accession>
<feature type="domain" description="HAT C-terminal dimerisation" evidence="2">
    <location>
        <begin position="1"/>
        <end position="32"/>
    </location>
</feature>
<gene>
    <name evidence="3" type="ORF">AAHA92_33282</name>
</gene>
<evidence type="ECO:0000313" key="4">
    <source>
        <dbReference type="Proteomes" id="UP001567538"/>
    </source>
</evidence>
<comment type="caution">
    <text evidence="3">The sequence shown here is derived from an EMBL/GenBank/DDBJ whole genome shotgun (WGS) entry which is preliminary data.</text>
</comment>
<evidence type="ECO:0000256" key="1">
    <source>
        <dbReference type="SAM" id="MobiDB-lite"/>
    </source>
</evidence>
<feature type="region of interest" description="Disordered" evidence="1">
    <location>
        <begin position="78"/>
        <end position="107"/>
    </location>
</feature>
<dbReference type="EMBL" id="JBEAFC010000014">
    <property type="protein sequence ID" value="KAL1533394.1"/>
    <property type="molecule type" value="Genomic_DNA"/>
</dbReference>
<organism evidence="3 4">
    <name type="scientific">Salvia divinorum</name>
    <name type="common">Maria pastora</name>
    <name type="synonym">Diviner's sage</name>
    <dbReference type="NCBI Taxonomy" id="28513"/>
    <lineage>
        <taxon>Eukaryota</taxon>
        <taxon>Viridiplantae</taxon>
        <taxon>Streptophyta</taxon>
        <taxon>Embryophyta</taxon>
        <taxon>Tracheophyta</taxon>
        <taxon>Spermatophyta</taxon>
        <taxon>Magnoliopsida</taxon>
        <taxon>eudicotyledons</taxon>
        <taxon>Gunneridae</taxon>
        <taxon>Pentapetalae</taxon>
        <taxon>asterids</taxon>
        <taxon>lamiids</taxon>
        <taxon>Lamiales</taxon>
        <taxon>Lamiaceae</taxon>
        <taxon>Nepetoideae</taxon>
        <taxon>Mentheae</taxon>
        <taxon>Salviinae</taxon>
        <taxon>Salvia</taxon>
        <taxon>Salvia subgen. Calosphace</taxon>
    </lineage>
</organism>
<dbReference type="AlphaFoldDB" id="A0ABD1FR49"/>
<keyword evidence="4" id="KW-1185">Reference proteome</keyword>
<evidence type="ECO:0000259" key="2">
    <source>
        <dbReference type="Pfam" id="PF05699"/>
    </source>
</evidence>
<protein>
    <recommendedName>
        <fullName evidence="2">HAT C-terminal dimerisation domain-containing protein</fullName>
    </recommendedName>
</protein>
<dbReference type="Pfam" id="PF05699">
    <property type="entry name" value="Dimer_Tnp_hAT"/>
    <property type="match status" value="1"/>
</dbReference>
<dbReference type="InterPro" id="IPR008906">
    <property type="entry name" value="HATC_C_dom"/>
</dbReference>
<evidence type="ECO:0000313" key="3">
    <source>
        <dbReference type="EMBL" id="KAL1533394.1"/>
    </source>
</evidence>